<proteinExistence type="predicted"/>
<feature type="region of interest" description="Disordered" evidence="1">
    <location>
        <begin position="77"/>
        <end position="107"/>
    </location>
</feature>
<organism evidence="2">
    <name type="scientific">marine sediment metagenome</name>
    <dbReference type="NCBI Taxonomy" id="412755"/>
    <lineage>
        <taxon>unclassified sequences</taxon>
        <taxon>metagenomes</taxon>
        <taxon>ecological metagenomes</taxon>
    </lineage>
</organism>
<reference evidence="2" key="1">
    <citation type="journal article" date="2015" name="Nature">
        <title>Complex archaea that bridge the gap between prokaryotes and eukaryotes.</title>
        <authorList>
            <person name="Spang A."/>
            <person name="Saw J.H."/>
            <person name="Jorgensen S.L."/>
            <person name="Zaremba-Niedzwiedzka K."/>
            <person name="Martijn J."/>
            <person name="Lind A.E."/>
            <person name="van Eijk R."/>
            <person name="Schleper C."/>
            <person name="Guy L."/>
            <person name="Ettema T.J."/>
        </authorList>
    </citation>
    <scope>NUCLEOTIDE SEQUENCE</scope>
</reference>
<accession>A0A0F9SET9</accession>
<gene>
    <name evidence="2" type="ORF">LCGC14_0462390</name>
</gene>
<evidence type="ECO:0000313" key="2">
    <source>
        <dbReference type="EMBL" id="KKN67375.1"/>
    </source>
</evidence>
<comment type="caution">
    <text evidence="2">The sequence shown here is derived from an EMBL/GenBank/DDBJ whole genome shotgun (WGS) entry which is preliminary data.</text>
</comment>
<dbReference type="AlphaFoldDB" id="A0A0F9SET9"/>
<feature type="compositionally biased region" description="Basic and acidic residues" evidence="1">
    <location>
        <begin position="90"/>
        <end position="107"/>
    </location>
</feature>
<protein>
    <submittedName>
        <fullName evidence="2">Uncharacterized protein</fullName>
    </submittedName>
</protein>
<evidence type="ECO:0000256" key="1">
    <source>
        <dbReference type="SAM" id="MobiDB-lite"/>
    </source>
</evidence>
<name>A0A0F9SET9_9ZZZZ</name>
<sequence>MTIREKFTEIVFEIYRRQYKEANPSADFDILMKKGETKIPDWFMRYYLPMDRQNKIIEKVCEEMKVKGWMKRQVETEVHIGSSPNSSKKTWLEERKKSSDKGVKNEI</sequence>
<dbReference type="EMBL" id="LAZR01000476">
    <property type="protein sequence ID" value="KKN67375.1"/>
    <property type="molecule type" value="Genomic_DNA"/>
</dbReference>